<dbReference type="AlphaFoldDB" id="A0A0F3MM48"/>
<dbReference type="GO" id="GO:0046942">
    <property type="term" value="P:carboxylic acid transport"/>
    <property type="evidence" value="ECO:0007669"/>
    <property type="project" value="UniProtKB-ARBA"/>
</dbReference>
<feature type="transmembrane region" description="Helical" evidence="8">
    <location>
        <begin position="129"/>
        <end position="152"/>
    </location>
</feature>
<feature type="transmembrane region" description="Helical" evidence="8">
    <location>
        <begin position="71"/>
        <end position="93"/>
    </location>
</feature>
<dbReference type="PRINTS" id="PR00173">
    <property type="entry name" value="EDTRNSPORT"/>
</dbReference>
<comment type="subcellular location">
    <subcellularLocation>
        <location evidence="1">Cell membrane</location>
        <topology evidence="1">Multi-pass membrane protein</topology>
    </subcellularLocation>
</comment>
<keyword evidence="5" id="KW-0769">Symport</keyword>
<evidence type="ECO:0000256" key="8">
    <source>
        <dbReference type="SAM" id="Phobius"/>
    </source>
</evidence>
<protein>
    <submittedName>
        <fullName evidence="9">Dicarboxylate symporter family protein</fullName>
    </submittedName>
</protein>
<dbReference type="Proteomes" id="UP000033616">
    <property type="component" value="Unassembled WGS sequence"/>
</dbReference>
<feature type="transmembrane region" description="Helical" evidence="8">
    <location>
        <begin position="38"/>
        <end position="59"/>
    </location>
</feature>
<feature type="transmembrane region" description="Helical" evidence="8">
    <location>
        <begin position="318"/>
        <end position="342"/>
    </location>
</feature>
<keyword evidence="2" id="KW-0813">Transport</keyword>
<dbReference type="InterPro" id="IPR001991">
    <property type="entry name" value="Na-dicarboxylate_symporter"/>
</dbReference>
<dbReference type="PANTHER" id="PTHR42865:SF7">
    <property type="entry name" value="PROTON_GLUTAMATE-ASPARTATE SYMPORTER"/>
    <property type="match status" value="1"/>
</dbReference>
<feature type="transmembrane region" description="Helical" evidence="8">
    <location>
        <begin position="172"/>
        <end position="194"/>
    </location>
</feature>
<dbReference type="Pfam" id="PF00375">
    <property type="entry name" value="SDF"/>
    <property type="match status" value="1"/>
</dbReference>
<evidence type="ECO:0000313" key="9">
    <source>
        <dbReference type="EMBL" id="KJV56731.1"/>
    </source>
</evidence>
<evidence type="ECO:0000256" key="2">
    <source>
        <dbReference type="ARBA" id="ARBA00022448"/>
    </source>
</evidence>
<keyword evidence="3" id="KW-1003">Cell membrane</keyword>
<dbReference type="PATRIC" id="fig|1359168.3.peg.1103"/>
<accession>A0A0F3MM48</accession>
<dbReference type="PROSITE" id="PS00713">
    <property type="entry name" value="NA_DICARBOXYL_SYMP_1"/>
    <property type="match status" value="1"/>
</dbReference>
<dbReference type="InterPro" id="IPR018107">
    <property type="entry name" value="Na-dicarboxylate_symporter_CS"/>
</dbReference>
<gene>
    <name evidence="9" type="ORF">OCHUTO_0346</name>
</gene>
<dbReference type="Gene3D" id="1.10.3860.10">
    <property type="entry name" value="Sodium:dicarboxylate symporter"/>
    <property type="match status" value="1"/>
</dbReference>
<keyword evidence="6 8" id="KW-1133">Transmembrane helix</keyword>
<feature type="transmembrane region" description="Helical" evidence="8">
    <location>
        <begin position="209"/>
        <end position="232"/>
    </location>
</feature>
<evidence type="ECO:0000256" key="5">
    <source>
        <dbReference type="ARBA" id="ARBA00022847"/>
    </source>
</evidence>
<proteinExistence type="predicted"/>
<evidence type="ECO:0000256" key="7">
    <source>
        <dbReference type="ARBA" id="ARBA00023136"/>
    </source>
</evidence>
<dbReference type="GO" id="GO:0015293">
    <property type="term" value="F:symporter activity"/>
    <property type="evidence" value="ECO:0007669"/>
    <property type="project" value="UniProtKB-KW"/>
</dbReference>
<keyword evidence="10" id="KW-1185">Reference proteome</keyword>
<dbReference type="STRING" id="1359168.OCHUTO_0346"/>
<name>A0A0F3MM48_9RICK</name>
<evidence type="ECO:0000256" key="4">
    <source>
        <dbReference type="ARBA" id="ARBA00022692"/>
    </source>
</evidence>
<organism evidence="9 10">
    <name type="scientific">Orientia chuto str. Dubai</name>
    <dbReference type="NCBI Taxonomy" id="1359168"/>
    <lineage>
        <taxon>Bacteria</taxon>
        <taxon>Pseudomonadati</taxon>
        <taxon>Pseudomonadota</taxon>
        <taxon>Alphaproteobacteria</taxon>
        <taxon>Rickettsiales</taxon>
        <taxon>Rickettsiaceae</taxon>
        <taxon>Rickettsieae</taxon>
        <taxon>Orientia</taxon>
    </lineage>
</organism>
<evidence type="ECO:0000256" key="3">
    <source>
        <dbReference type="ARBA" id="ARBA00022475"/>
    </source>
</evidence>
<dbReference type="PANTHER" id="PTHR42865">
    <property type="entry name" value="PROTON/GLUTAMATE-ASPARTATE SYMPORTER"/>
    <property type="match status" value="1"/>
</dbReference>
<keyword evidence="7 8" id="KW-0472">Membrane</keyword>
<sequence>MMLWKKVILGLILGIITGVLFPEYVNHIKPIGDIFLRLIKMVIAPLIFFSLVSGIISVNDSNSLGRLGIKATIAFFSTTLFAVLFGIGMAIILKPGIGLTIDFPVKTTNLGETKFDIVNFLINIIPDSALGAVVYGNILQVVFLAIFTGITINKMSNSYSLRELFGIISKMIMKMISLIILFAPYGAFALTAWVVGTHGIGILFGVSKLIFAIVLAMIMQYLIFGVLIMVCCRISPLPFYRKSIEYQILALSTSSSKASLVTTMDVCKNKLGVSSATTNFILPLGASINMDGFAINLALTTIFFAQVFGVTLQLHDYFVIILMVTIGTIGGAGIPGASLIMLPIVLSAVNLPVEGVAILVGLIEYLICLEQ</sequence>
<dbReference type="GO" id="GO:0005886">
    <property type="term" value="C:plasma membrane"/>
    <property type="evidence" value="ECO:0007669"/>
    <property type="project" value="UniProtKB-SubCell"/>
</dbReference>
<evidence type="ECO:0000256" key="6">
    <source>
        <dbReference type="ARBA" id="ARBA00022989"/>
    </source>
</evidence>
<dbReference type="EMBL" id="LANP01000006">
    <property type="protein sequence ID" value="KJV56731.1"/>
    <property type="molecule type" value="Genomic_DNA"/>
</dbReference>
<dbReference type="SUPFAM" id="SSF118215">
    <property type="entry name" value="Proton glutamate symport protein"/>
    <property type="match status" value="1"/>
</dbReference>
<dbReference type="InterPro" id="IPR036458">
    <property type="entry name" value="Na:dicarbo_symporter_sf"/>
</dbReference>
<reference evidence="9 10" key="1">
    <citation type="submission" date="2015-02" db="EMBL/GenBank/DDBJ databases">
        <title>Genome Sequencing of Rickettsiales.</title>
        <authorList>
            <person name="Daugherty S.C."/>
            <person name="Su Q."/>
            <person name="Abolude K."/>
            <person name="Beier-Sexton M."/>
            <person name="Carlyon J.A."/>
            <person name="Carter R."/>
            <person name="Day N.P."/>
            <person name="Dumler S.J."/>
            <person name="Dyachenko V."/>
            <person name="Godinez A."/>
            <person name="Kurtti T.J."/>
            <person name="Lichay M."/>
            <person name="Mullins K.E."/>
            <person name="Ott S."/>
            <person name="Pappas-Brown V."/>
            <person name="Paris D.H."/>
            <person name="Patel P."/>
            <person name="Richards A.L."/>
            <person name="Sadzewicz L."/>
            <person name="Sears K."/>
            <person name="Seidman D."/>
            <person name="Sengamalay N."/>
            <person name="Stenos J."/>
            <person name="Tallon L.J."/>
            <person name="Vincent G."/>
            <person name="Fraser C.M."/>
            <person name="Munderloh U."/>
            <person name="Dunning-Hotopp J.C."/>
        </authorList>
    </citation>
    <scope>NUCLEOTIDE SEQUENCE [LARGE SCALE GENOMIC DNA]</scope>
    <source>
        <strain evidence="9 10">Fuller</strain>
    </source>
</reference>
<keyword evidence="4 8" id="KW-0812">Transmembrane</keyword>
<comment type="caution">
    <text evidence="9">The sequence shown here is derived from an EMBL/GenBank/DDBJ whole genome shotgun (WGS) entry which is preliminary data.</text>
</comment>
<feature type="transmembrane region" description="Helical" evidence="8">
    <location>
        <begin position="293"/>
        <end position="312"/>
    </location>
</feature>
<evidence type="ECO:0000256" key="1">
    <source>
        <dbReference type="ARBA" id="ARBA00004651"/>
    </source>
</evidence>
<feature type="transmembrane region" description="Helical" evidence="8">
    <location>
        <begin position="349"/>
        <end position="367"/>
    </location>
</feature>
<evidence type="ECO:0000313" key="10">
    <source>
        <dbReference type="Proteomes" id="UP000033616"/>
    </source>
</evidence>